<comment type="caution">
    <text evidence="5">The sequence shown here is derived from an EMBL/GenBank/DDBJ whole genome shotgun (WGS) entry which is preliminary data.</text>
</comment>
<dbReference type="Proteomes" id="UP000886841">
    <property type="component" value="Unassembled WGS sequence"/>
</dbReference>
<dbReference type="InterPro" id="IPR036388">
    <property type="entry name" value="WH-like_DNA-bd_sf"/>
</dbReference>
<sequence length="125" mass="14428">MIVIDYQDRRPLYEQIAQRFQELILRGVLEEGSQMPSVRKLAVDLSMNPNTIQRAFGLLEQQGYIYAVKGRGNFVSAKGNYLGQKQQELLGRLDDLLEEGYHLGVERKTWEERISSFYEKKGGSE</sequence>
<dbReference type="CDD" id="cd07377">
    <property type="entry name" value="WHTH_GntR"/>
    <property type="match status" value="1"/>
</dbReference>
<evidence type="ECO:0000256" key="3">
    <source>
        <dbReference type="ARBA" id="ARBA00023163"/>
    </source>
</evidence>
<evidence type="ECO:0000259" key="4">
    <source>
        <dbReference type="PROSITE" id="PS50949"/>
    </source>
</evidence>
<dbReference type="PANTHER" id="PTHR38445:SF7">
    <property type="entry name" value="GNTR-FAMILY TRANSCRIPTIONAL REGULATOR"/>
    <property type="match status" value="1"/>
</dbReference>
<keyword evidence="3" id="KW-0804">Transcription</keyword>
<dbReference type="SMART" id="SM00345">
    <property type="entry name" value="HTH_GNTR"/>
    <property type="match status" value="1"/>
</dbReference>
<protein>
    <submittedName>
        <fullName evidence="5">GntR family transcriptional regulator</fullName>
    </submittedName>
</protein>
<accession>A0A9D1EJ61</accession>
<evidence type="ECO:0000256" key="1">
    <source>
        <dbReference type="ARBA" id="ARBA00023015"/>
    </source>
</evidence>
<dbReference type="Pfam" id="PF00392">
    <property type="entry name" value="GntR"/>
    <property type="match status" value="1"/>
</dbReference>
<dbReference type="PANTHER" id="PTHR38445">
    <property type="entry name" value="HTH-TYPE TRANSCRIPTIONAL REPRESSOR YTRA"/>
    <property type="match status" value="1"/>
</dbReference>
<keyword evidence="2" id="KW-0238">DNA-binding</keyword>
<keyword evidence="1" id="KW-0805">Transcription regulation</keyword>
<gene>
    <name evidence="5" type="ORF">IAB98_05865</name>
</gene>
<proteinExistence type="predicted"/>
<dbReference type="GO" id="GO:0003677">
    <property type="term" value="F:DNA binding"/>
    <property type="evidence" value="ECO:0007669"/>
    <property type="project" value="UniProtKB-KW"/>
</dbReference>
<evidence type="ECO:0000313" key="6">
    <source>
        <dbReference type="Proteomes" id="UP000886841"/>
    </source>
</evidence>
<reference evidence="5" key="1">
    <citation type="submission" date="2020-10" db="EMBL/GenBank/DDBJ databases">
        <authorList>
            <person name="Gilroy R."/>
        </authorList>
    </citation>
    <scope>NUCLEOTIDE SEQUENCE</scope>
    <source>
        <strain evidence="5">ChiSxjej1B13-7041</strain>
    </source>
</reference>
<evidence type="ECO:0000313" key="5">
    <source>
        <dbReference type="EMBL" id="HIR92925.1"/>
    </source>
</evidence>
<evidence type="ECO:0000256" key="2">
    <source>
        <dbReference type="ARBA" id="ARBA00023125"/>
    </source>
</evidence>
<dbReference type="AlphaFoldDB" id="A0A9D1EJ61"/>
<reference evidence="5" key="2">
    <citation type="journal article" date="2021" name="PeerJ">
        <title>Extensive microbial diversity within the chicken gut microbiome revealed by metagenomics and culture.</title>
        <authorList>
            <person name="Gilroy R."/>
            <person name="Ravi A."/>
            <person name="Getino M."/>
            <person name="Pursley I."/>
            <person name="Horton D.L."/>
            <person name="Alikhan N.F."/>
            <person name="Baker D."/>
            <person name="Gharbi K."/>
            <person name="Hall N."/>
            <person name="Watson M."/>
            <person name="Adriaenssens E.M."/>
            <person name="Foster-Nyarko E."/>
            <person name="Jarju S."/>
            <person name="Secka A."/>
            <person name="Antonio M."/>
            <person name="Oren A."/>
            <person name="Chaudhuri R.R."/>
            <person name="La Ragione R."/>
            <person name="Hildebrand F."/>
            <person name="Pallen M.J."/>
        </authorList>
    </citation>
    <scope>NUCLEOTIDE SEQUENCE</scope>
    <source>
        <strain evidence="5">ChiSxjej1B13-7041</strain>
    </source>
</reference>
<dbReference type="EMBL" id="DVHU01000054">
    <property type="protein sequence ID" value="HIR92925.1"/>
    <property type="molecule type" value="Genomic_DNA"/>
</dbReference>
<dbReference type="SUPFAM" id="SSF46785">
    <property type="entry name" value="Winged helix' DNA-binding domain"/>
    <property type="match status" value="1"/>
</dbReference>
<organism evidence="5 6">
    <name type="scientific">Candidatus Egerieimonas intestinavium</name>
    <dbReference type="NCBI Taxonomy" id="2840777"/>
    <lineage>
        <taxon>Bacteria</taxon>
        <taxon>Bacillati</taxon>
        <taxon>Bacillota</taxon>
        <taxon>Clostridia</taxon>
        <taxon>Lachnospirales</taxon>
        <taxon>Lachnospiraceae</taxon>
        <taxon>Lachnospiraceae incertae sedis</taxon>
        <taxon>Candidatus Egerieimonas</taxon>
    </lineage>
</organism>
<dbReference type="InterPro" id="IPR000524">
    <property type="entry name" value="Tscrpt_reg_HTH_GntR"/>
</dbReference>
<dbReference type="PROSITE" id="PS50949">
    <property type="entry name" value="HTH_GNTR"/>
    <property type="match status" value="1"/>
</dbReference>
<name>A0A9D1EJ61_9FIRM</name>
<dbReference type="GO" id="GO:0003700">
    <property type="term" value="F:DNA-binding transcription factor activity"/>
    <property type="evidence" value="ECO:0007669"/>
    <property type="project" value="InterPro"/>
</dbReference>
<dbReference type="Gene3D" id="1.10.10.10">
    <property type="entry name" value="Winged helix-like DNA-binding domain superfamily/Winged helix DNA-binding domain"/>
    <property type="match status" value="1"/>
</dbReference>
<dbReference type="InterPro" id="IPR036390">
    <property type="entry name" value="WH_DNA-bd_sf"/>
</dbReference>
<feature type="domain" description="HTH gntR-type" evidence="4">
    <location>
        <begin position="10"/>
        <end position="78"/>
    </location>
</feature>